<name>X1S5K3_9ZZZZ</name>
<proteinExistence type="predicted"/>
<evidence type="ECO:0000313" key="1">
    <source>
        <dbReference type="EMBL" id="GAI63064.1"/>
    </source>
</evidence>
<accession>X1S5K3</accession>
<protein>
    <submittedName>
        <fullName evidence="1">Uncharacterized protein</fullName>
    </submittedName>
</protein>
<dbReference type="AlphaFoldDB" id="X1S5K3"/>
<dbReference type="EMBL" id="BARW01001723">
    <property type="protein sequence ID" value="GAI63064.1"/>
    <property type="molecule type" value="Genomic_DNA"/>
</dbReference>
<gene>
    <name evidence="1" type="ORF">S12H4_05274</name>
</gene>
<organism evidence="1">
    <name type="scientific">marine sediment metagenome</name>
    <dbReference type="NCBI Taxonomy" id="412755"/>
    <lineage>
        <taxon>unclassified sequences</taxon>
        <taxon>metagenomes</taxon>
        <taxon>ecological metagenomes</taxon>
    </lineage>
</organism>
<feature type="non-terminal residue" evidence="1">
    <location>
        <position position="1"/>
    </location>
</feature>
<comment type="caution">
    <text evidence="1">The sequence shown here is derived from an EMBL/GenBank/DDBJ whole genome shotgun (WGS) entry which is preliminary data.</text>
</comment>
<reference evidence="1" key="1">
    <citation type="journal article" date="2014" name="Front. Microbiol.">
        <title>High frequency of phylogenetically diverse reductive dehalogenase-homologous genes in deep subseafloor sedimentary metagenomes.</title>
        <authorList>
            <person name="Kawai M."/>
            <person name="Futagami T."/>
            <person name="Toyoda A."/>
            <person name="Takaki Y."/>
            <person name="Nishi S."/>
            <person name="Hori S."/>
            <person name="Arai W."/>
            <person name="Tsubouchi T."/>
            <person name="Morono Y."/>
            <person name="Uchiyama I."/>
            <person name="Ito T."/>
            <person name="Fujiyama A."/>
            <person name="Inagaki F."/>
            <person name="Takami H."/>
        </authorList>
    </citation>
    <scope>NUCLEOTIDE SEQUENCE</scope>
    <source>
        <strain evidence="1">Expedition CK06-06</strain>
    </source>
</reference>
<sequence length="33" mass="3662">DYEIKLETTRRRLTGAIAVLALKTAQINFLAGD</sequence>